<dbReference type="EMBL" id="JAUSVV010000006">
    <property type="protein sequence ID" value="MDQ0443445.1"/>
    <property type="molecule type" value="Genomic_DNA"/>
</dbReference>
<proteinExistence type="predicted"/>
<protein>
    <submittedName>
        <fullName evidence="1">Uncharacterized protein</fullName>
    </submittedName>
</protein>
<organism evidence="1 2">
    <name type="scientific">Methylobacterium persicinum</name>
    <dbReference type="NCBI Taxonomy" id="374426"/>
    <lineage>
        <taxon>Bacteria</taxon>
        <taxon>Pseudomonadati</taxon>
        <taxon>Pseudomonadota</taxon>
        <taxon>Alphaproteobacteria</taxon>
        <taxon>Hyphomicrobiales</taxon>
        <taxon>Methylobacteriaceae</taxon>
        <taxon>Methylobacterium</taxon>
    </lineage>
</organism>
<dbReference type="RefSeq" id="WP_238249470.1">
    <property type="nucleotide sequence ID" value="NZ_BPQX01000031.1"/>
</dbReference>
<name>A0ABU0HMB5_9HYPH</name>
<gene>
    <name evidence="1" type="ORF">QO016_002948</name>
</gene>
<evidence type="ECO:0000313" key="2">
    <source>
        <dbReference type="Proteomes" id="UP001236369"/>
    </source>
</evidence>
<keyword evidence="2" id="KW-1185">Reference proteome</keyword>
<sequence length="77" mass="8524">MTYFVPQTVTDWKQVGYTGLRIMHCPRCRVSTWASWGQLEAVEDEDVISVAKRLRCEGCGEAPTGLAVVASMSPPLH</sequence>
<accession>A0ABU0HMB5</accession>
<evidence type="ECO:0000313" key="1">
    <source>
        <dbReference type="EMBL" id="MDQ0443445.1"/>
    </source>
</evidence>
<dbReference type="Proteomes" id="UP001236369">
    <property type="component" value="Unassembled WGS sequence"/>
</dbReference>
<comment type="caution">
    <text evidence="1">The sequence shown here is derived from an EMBL/GenBank/DDBJ whole genome shotgun (WGS) entry which is preliminary data.</text>
</comment>
<reference evidence="1 2" key="1">
    <citation type="submission" date="2023-07" db="EMBL/GenBank/DDBJ databases">
        <title>Genomic Encyclopedia of Type Strains, Phase IV (KMG-IV): sequencing the most valuable type-strain genomes for metagenomic binning, comparative biology and taxonomic classification.</title>
        <authorList>
            <person name="Goeker M."/>
        </authorList>
    </citation>
    <scope>NUCLEOTIDE SEQUENCE [LARGE SCALE GENOMIC DNA]</scope>
    <source>
        <strain evidence="1 2">DSM 19562</strain>
    </source>
</reference>